<dbReference type="PROSITE" id="PS50071">
    <property type="entry name" value="HOMEOBOX_2"/>
    <property type="match status" value="1"/>
</dbReference>
<keyword evidence="2 5" id="KW-0238">DNA-binding</keyword>
<feature type="compositionally biased region" description="Basic residues" evidence="7">
    <location>
        <begin position="64"/>
        <end position="78"/>
    </location>
</feature>
<evidence type="ECO:0000256" key="3">
    <source>
        <dbReference type="ARBA" id="ARBA00023155"/>
    </source>
</evidence>
<evidence type="ECO:0000256" key="7">
    <source>
        <dbReference type="SAM" id="MobiDB-lite"/>
    </source>
</evidence>
<reference evidence="10" key="1">
    <citation type="journal article" date="2013" name="Nature">
        <title>Pan genome of the phytoplankton Emiliania underpins its global distribution.</title>
        <authorList>
            <person name="Read B.A."/>
            <person name="Kegel J."/>
            <person name="Klute M.J."/>
            <person name="Kuo A."/>
            <person name="Lefebvre S.C."/>
            <person name="Maumus F."/>
            <person name="Mayer C."/>
            <person name="Miller J."/>
            <person name="Monier A."/>
            <person name="Salamov A."/>
            <person name="Young J."/>
            <person name="Aguilar M."/>
            <person name="Claverie J.M."/>
            <person name="Frickenhaus S."/>
            <person name="Gonzalez K."/>
            <person name="Herman E.K."/>
            <person name="Lin Y.C."/>
            <person name="Napier J."/>
            <person name="Ogata H."/>
            <person name="Sarno A.F."/>
            <person name="Shmutz J."/>
            <person name="Schroeder D."/>
            <person name="de Vargas C."/>
            <person name="Verret F."/>
            <person name="von Dassow P."/>
            <person name="Valentin K."/>
            <person name="Van de Peer Y."/>
            <person name="Wheeler G."/>
            <person name="Dacks J.B."/>
            <person name="Delwiche C.F."/>
            <person name="Dyhrman S.T."/>
            <person name="Glockner G."/>
            <person name="John U."/>
            <person name="Richards T."/>
            <person name="Worden A.Z."/>
            <person name="Zhang X."/>
            <person name="Grigoriev I.V."/>
            <person name="Allen A.E."/>
            <person name="Bidle K."/>
            <person name="Borodovsky M."/>
            <person name="Bowler C."/>
            <person name="Brownlee C."/>
            <person name="Cock J.M."/>
            <person name="Elias M."/>
            <person name="Gladyshev V.N."/>
            <person name="Groth M."/>
            <person name="Guda C."/>
            <person name="Hadaegh A."/>
            <person name="Iglesias-Rodriguez M.D."/>
            <person name="Jenkins J."/>
            <person name="Jones B.M."/>
            <person name="Lawson T."/>
            <person name="Leese F."/>
            <person name="Lindquist E."/>
            <person name="Lobanov A."/>
            <person name="Lomsadze A."/>
            <person name="Malik S.B."/>
            <person name="Marsh M.E."/>
            <person name="Mackinder L."/>
            <person name="Mock T."/>
            <person name="Mueller-Roeber B."/>
            <person name="Pagarete A."/>
            <person name="Parker M."/>
            <person name="Probert I."/>
            <person name="Quesneville H."/>
            <person name="Raines C."/>
            <person name="Rensing S.A."/>
            <person name="Riano-Pachon D.M."/>
            <person name="Richier S."/>
            <person name="Rokitta S."/>
            <person name="Shiraiwa Y."/>
            <person name="Soanes D.M."/>
            <person name="van der Giezen M."/>
            <person name="Wahlund T.M."/>
            <person name="Williams B."/>
            <person name="Wilson W."/>
            <person name="Wolfe G."/>
            <person name="Wurch L.L."/>
        </authorList>
    </citation>
    <scope>NUCLEOTIDE SEQUENCE</scope>
</reference>
<dbReference type="InterPro" id="IPR051306">
    <property type="entry name" value="Homeobox_regulator"/>
</dbReference>
<keyword evidence="10" id="KW-1185">Reference proteome</keyword>
<dbReference type="GeneID" id="17256739"/>
<proteinExistence type="predicted"/>
<dbReference type="AlphaFoldDB" id="A0A0D3IH50"/>
<reference evidence="9" key="2">
    <citation type="submission" date="2024-10" db="UniProtKB">
        <authorList>
            <consortium name="EnsemblProtists"/>
        </authorList>
    </citation>
    <scope>IDENTIFICATION</scope>
</reference>
<name>A0A0D3IH50_EMIH1</name>
<dbReference type="GO" id="GO:0000977">
    <property type="term" value="F:RNA polymerase II transcription regulatory region sequence-specific DNA binding"/>
    <property type="evidence" value="ECO:0007669"/>
    <property type="project" value="TreeGrafter"/>
</dbReference>
<feature type="region of interest" description="Disordered" evidence="7">
    <location>
        <begin position="51"/>
        <end position="88"/>
    </location>
</feature>
<evidence type="ECO:0000256" key="6">
    <source>
        <dbReference type="RuleBase" id="RU000682"/>
    </source>
</evidence>
<feature type="compositionally biased region" description="Basic and acidic residues" evidence="7">
    <location>
        <begin position="79"/>
        <end position="88"/>
    </location>
</feature>
<dbReference type="PANTHER" id="PTHR46123">
    <property type="entry name" value="MIX-TYPE HOMEOBOX GENE 1-RELATED"/>
    <property type="match status" value="1"/>
</dbReference>
<dbReference type="Gene3D" id="1.10.10.60">
    <property type="entry name" value="Homeodomain-like"/>
    <property type="match status" value="1"/>
</dbReference>
<evidence type="ECO:0000256" key="4">
    <source>
        <dbReference type="ARBA" id="ARBA00023242"/>
    </source>
</evidence>
<keyword evidence="4 5" id="KW-0539">Nucleus</keyword>
<feature type="compositionally biased region" description="Low complexity" evidence="7">
    <location>
        <begin position="145"/>
        <end position="157"/>
    </location>
</feature>
<dbReference type="GO" id="GO:0005634">
    <property type="term" value="C:nucleus"/>
    <property type="evidence" value="ECO:0007669"/>
    <property type="project" value="UniProtKB-SubCell"/>
</dbReference>
<feature type="domain" description="Homeobox" evidence="8">
    <location>
        <begin position="1"/>
        <end position="61"/>
    </location>
</feature>
<evidence type="ECO:0000256" key="5">
    <source>
        <dbReference type="PROSITE-ProRule" id="PRU00108"/>
    </source>
</evidence>
<dbReference type="SUPFAM" id="SSF46689">
    <property type="entry name" value="Homeodomain-like"/>
    <property type="match status" value="1"/>
</dbReference>
<feature type="region of interest" description="Disordered" evidence="7">
    <location>
        <begin position="133"/>
        <end position="160"/>
    </location>
</feature>
<dbReference type="InterPro" id="IPR009057">
    <property type="entry name" value="Homeodomain-like_sf"/>
</dbReference>
<evidence type="ECO:0000313" key="9">
    <source>
        <dbReference type="EnsemblProtists" id="EOD10585"/>
    </source>
</evidence>
<evidence type="ECO:0000256" key="1">
    <source>
        <dbReference type="ARBA" id="ARBA00004123"/>
    </source>
</evidence>
<dbReference type="EnsemblProtists" id="EOD10585">
    <property type="protein sequence ID" value="EOD10585"/>
    <property type="gene ID" value="EMIHUDRAFT_446177"/>
</dbReference>
<feature type="DNA-binding region" description="Homeobox" evidence="5">
    <location>
        <begin position="3"/>
        <end position="62"/>
    </location>
</feature>
<accession>A0A0D3IH50</accession>
<dbReference type="PANTHER" id="PTHR46123:SF4">
    <property type="entry name" value="MIX-TYPE HOMEOBOX GENE 1-RELATED"/>
    <property type="match status" value="1"/>
</dbReference>
<dbReference type="PaxDb" id="2903-EOD10585"/>
<comment type="subcellular location">
    <subcellularLocation>
        <location evidence="1 5 6">Nucleus</location>
    </subcellularLocation>
</comment>
<organism evidence="9 10">
    <name type="scientific">Emiliania huxleyi (strain CCMP1516)</name>
    <dbReference type="NCBI Taxonomy" id="280463"/>
    <lineage>
        <taxon>Eukaryota</taxon>
        <taxon>Haptista</taxon>
        <taxon>Haptophyta</taxon>
        <taxon>Prymnesiophyceae</taxon>
        <taxon>Isochrysidales</taxon>
        <taxon>Noelaerhabdaceae</taxon>
        <taxon>Emiliania</taxon>
    </lineage>
</organism>
<dbReference type="KEGG" id="ehx:EMIHUDRAFT_446177"/>
<dbReference type="RefSeq" id="XP_005763014.1">
    <property type="nucleotide sequence ID" value="XM_005762957.1"/>
</dbReference>
<dbReference type="InterPro" id="IPR001356">
    <property type="entry name" value="HD"/>
</dbReference>
<dbReference type="SMART" id="SM00389">
    <property type="entry name" value="HOX"/>
    <property type="match status" value="1"/>
</dbReference>
<dbReference type="CDD" id="cd00086">
    <property type="entry name" value="homeodomain"/>
    <property type="match status" value="1"/>
</dbReference>
<dbReference type="GO" id="GO:0000981">
    <property type="term" value="F:DNA-binding transcription factor activity, RNA polymerase II-specific"/>
    <property type="evidence" value="ECO:0007669"/>
    <property type="project" value="TreeGrafter"/>
</dbReference>
<evidence type="ECO:0000256" key="2">
    <source>
        <dbReference type="ARBA" id="ARBA00023125"/>
    </source>
</evidence>
<protein>
    <recommendedName>
        <fullName evidence="8">Homeobox domain-containing protein</fullName>
    </recommendedName>
</protein>
<feature type="compositionally biased region" description="Polar residues" evidence="7">
    <location>
        <begin position="51"/>
        <end position="61"/>
    </location>
</feature>
<dbReference type="Proteomes" id="UP000013827">
    <property type="component" value="Unassembled WGS sequence"/>
</dbReference>
<evidence type="ECO:0000313" key="10">
    <source>
        <dbReference type="Proteomes" id="UP000013827"/>
    </source>
</evidence>
<keyword evidence="3 5" id="KW-0371">Homeobox</keyword>
<dbReference type="Pfam" id="PF00046">
    <property type="entry name" value="Homeodomain"/>
    <property type="match status" value="1"/>
</dbReference>
<evidence type="ECO:0000259" key="8">
    <source>
        <dbReference type="PROSITE" id="PS50071"/>
    </source>
</evidence>
<sequence>MTTEKRRWLIPTATQKSLEAAFLVDRFPSLSDRQRLATAFDVTPRKIHTWFQNKRSRSGQTPKKAPRSKAPRSKAPRIRHGEASKTDEVVFAPAQSAVAHAPLPCAPPAMCHALTDAALMGCTYRAHGYLTDKQEGGSQLPAPSPTASPGASPGARPLDVSSDRLLNAHHNHEPSLDLTPNLAPSLTPVGSFRVLYAARPPPAGPPGGGSFLGPPWGWWAAVPGSGTRGTTVWRLQVQVSARAIAPAPLLPKPHPHPEAAAGEMELQLPLAHAEIAPVTDPLLGEPLPSPPLLEVSSSTSSMDLLDSIASLL</sequence>
<dbReference type="HOGENOM" id="CLU_932036_0_0_1"/>